<reference evidence="3" key="1">
    <citation type="submission" date="2018-02" db="EMBL/GenBank/DDBJ databases">
        <title>Genome sequence of Desulfocucumis palustris strain NAW-5.</title>
        <authorList>
            <person name="Watanabe M."/>
            <person name="Kojima H."/>
            <person name="Fukui M."/>
        </authorList>
    </citation>
    <scope>NUCLEOTIDE SEQUENCE [LARGE SCALE GENOMIC DNA]</scope>
    <source>
        <strain evidence="3">NAW-5</strain>
    </source>
</reference>
<dbReference type="Proteomes" id="UP000239549">
    <property type="component" value="Unassembled WGS sequence"/>
</dbReference>
<dbReference type="EMBL" id="BFAV01000173">
    <property type="protein sequence ID" value="GBF35591.1"/>
    <property type="molecule type" value="Genomic_DNA"/>
</dbReference>
<comment type="caution">
    <text evidence="2">The sequence shown here is derived from an EMBL/GenBank/DDBJ whole genome shotgun (WGS) entry which is preliminary data.</text>
</comment>
<protein>
    <recommendedName>
        <fullName evidence="1">DUF3786 domain-containing protein</fullName>
    </recommendedName>
</protein>
<proteinExistence type="predicted"/>
<sequence>MFPYMIGGGSEGAYSRTFAFTVKDFARKDPGDMAKNSGAAYDPAKNTITLPSMGQYIEVKHPLGDVCFADTGHQPVWAWRLIVLNHLCRASGEAVAGRPVSYRELENGNVFYPAFLRESINPLAEKLSRESPENINKACLELGGKLLNLADVSSVFEFLPKFPVTVKIWLKDEEMEGSANILFDASANGYLHTEDVAAAGNLVSYFLIKQYRLMFGV</sequence>
<evidence type="ECO:0000259" key="1">
    <source>
        <dbReference type="Pfam" id="PF12654"/>
    </source>
</evidence>
<feature type="domain" description="DUF3786" evidence="1">
    <location>
        <begin position="29"/>
        <end position="203"/>
    </location>
</feature>
<keyword evidence="3" id="KW-1185">Reference proteome</keyword>
<dbReference type="AlphaFoldDB" id="A0A2L2XNP4"/>
<evidence type="ECO:0000313" key="2">
    <source>
        <dbReference type="EMBL" id="GBF35591.1"/>
    </source>
</evidence>
<gene>
    <name evidence="2" type="ORF">DCCM_4720</name>
</gene>
<name>A0A2L2XNP4_9FIRM</name>
<dbReference type="InterPro" id="IPR024264">
    <property type="entry name" value="DUF3786"/>
</dbReference>
<organism evidence="2 3">
    <name type="scientific">Desulfocucumis palustris</name>
    <dbReference type="NCBI Taxonomy" id="1898651"/>
    <lineage>
        <taxon>Bacteria</taxon>
        <taxon>Bacillati</taxon>
        <taxon>Bacillota</taxon>
        <taxon>Clostridia</taxon>
        <taxon>Eubacteriales</taxon>
        <taxon>Desulfocucumaceae</taxon>
        <taxon>Desulfocucumis</taxon>
    </lineage>
</organism>
<dbReference type="RefSeq" id="WP_165792237.1">
    <property type="nucleotide sequence ID" value="NZ_BFAV01000173.1"/>
</dbReference>
<evidence type="ECO:0000313" key="3">
    <source>
        <dbReference type="Proteomes" id="UP000239549"/>
    </source>
</evidence>
<accession>A0A2L2XNP4</accession>
<dbReference type="Pfam" id="PF12654">
    <property type="entry name" value="DUF3786"/>
    <property type="match status" value="1"/>
</dbReference>